<feature type="non-terminal residue" evidence="2">
    <location>
        <position position="123"/>
    </location>
</feature>
<name>A0A7K6ADR5_ONYCO</name>
<dbReference type="GO" id="GO:0032968">
    <property type="term" value="P:positive regulation of transcription elongation by RNA polymerase II"/>
    <property type="evidence" value="ECO:0007669"/>
    <property type="project" value="TreeGrafter"/>
</dbReference>
<dbReference type="GO" id="GO:0006368">
    <property type="term" value="P:transcription elongation by RNA polymerase II"/>
    <property type="evidence" value="ECO:0007669"/>
    <property type="project" value="InterPro"/>
</dbReference>
<dbReference type="OrthoDB" id="6284217at2759"/>
<dbReference type="SUPFAM" id="SSF46785">
    <property type="entry name" value="Winged helix' DNA-binding domain"/>
    <property type="match status" value="1"/>
</dbReference>
<evidence type="ECO:0000313" key="2">
    <source>
        <dbReference type="EMBL" id="NWU88132.1"/>
    </source>
</evidence>
<dbReference type="GO" id="GO:0000987">
    <property type="term" value="F:cis-regulatory region sequence-specific DNA binding"/>
    <property type="evidence" value="ECO:0007669"/>
    <property type="project" value="TreeGrafter"/>
</dbReference>
<reference evidence="2 3" key="1">
    <citation type="submission" date="2019-09" db="EMBL/GenBank/DDBJ databases">
        <title>Bird 10,000 Genomes (B10K) Project - Family phase.</title>
        <authorList>
            <person name="Zhang G."/>
        </authorList>
    </citation>
    <scope>NUCLEOTIDE SEQUENCE [LARGE SCALE GENOMIC DNA]</scope>
    <source>
        <strain evidence="2">B10K-DU-028-75</strain>
        <tissue evidence="2">Mixed tissue sample</tissue>
    </source>
</reference>
<evidence type="ECO:0000259" key="1">
    <source>
        <dbReference type="Pfam" id="PF10390"/>
    </source>
</evidence>
<dbReference type="EMBL" id="VZRK01001437">
    <property type="protein sequence ID" value="NWU88132.1"/>
    <property type="molecule type" value="Genomic_DNA"/>
</dbReference>
<dbReference type="InterPro" id="IPR036390">
    <property type="entry name" value="WH_DNA-bd_sf"/>
</dbReference>
<dbReference type="InterPro" id="IPR031176">
    <property type="entry name" value="ELL/occludin"/>
</dbReference>
<dbReference type="PANTHER" id="PTHR23288">
    <property type="entry name" value="OCCLUDIN AND RNA POLYMERASE II ELONGATION FACTOR ELL"/>
    <property type="match status" value="1"/>
</dbReference>
<comment type="caution">
    <text evidence="2">The sequence shown here is derived from an EMBL/GenBank/DDBJ whole genome shotgun (WGS) entry which is preliminary data.</text>
</comment>
<dbReference type="PANTHER" id="PTHR23288:SF8">
    <property type="entry name" value="RNA POLYMERASE II ELONGATION FACTOR ELL2"/>
    <property type="match status" value="1"/>
</dbReference>
<dbReference type="Gene3D" id="1.10.10.2670">
    <property type="entry name" value="E3 ubiquitin-protein ligase"/>
    <property type="match status" value="1"/>
</dbReference>
<gene>
    <name evidence="2" type="primary">Ell2</name>
    <name evidence="2" type="ORF">ONYCOR_R08748</name>
</gene>
<protein>
    <submittedName>
        <fullName evidence="2">ELL2 factor</fullName>
    </submittedName>
</protein>
<proteinExistence type="predicted"/>
<dbReference type="InterPro" id="IPR019464">
    <property type="entry name" value="ELL_N"/>
</dbReference>
<feature type="domain" description="RNA polymerase II elongation factor ELL N-terminal" evidence="1">
    <location>
        <begin position="3"/>
        <end position="123"/>
    </location>
</feature>
<organism evidence="2 3">
    <name type="scientific">Onychorhynchus coronatus</name>
    <name type="common">Royal flycatcher</name>
    <dbReference type="NCBI Taxonomy" id="360224"/>
    <lineage>
        <taxon>Eukaryota</taxon>
        <taxon>Metazoa</taxon>
        <taxon>Chordata</taxon>
        <taxon>Craniata</taxon>
        <taxon>Vertebrata</taxon>
        <taxon>Euteleostomi</taxon>
        <taxon>Archelosauria</taxon>
        <taxon>Archosauria</taxon>
        <taxon>Dinosauria</taxon>
        <taxon>Saurischia</taxon>
        <taxon>Theropoda</taxon>
        <taxon>Coelurosauria</taxon>
        <taxon>Aves</taxon>
        <taxon>Neognathae</taxon>
        <taxon>Neoaves</taxon>
        <taxon>Telluraves</taxon>
        <taxon>Australaves</taxon>
        <taxon>Passeriformes</taxon>
        <taxon>Tyrannidae</taxon>
        <taxon>Onychorhynchus</taxon>
    </lineage>
</organism>
<dbReference type="Proteomes" id="UP000550309">
    <property type="component" value="Unassembled WGS sequence"/>
</dbReference>
<dbReference type="GO" id="GO:0042795">
    <property type="term" value="P:snRNA transcription by RNA polymerase II"/>
    <property type="evidence" value="ECO:0007669"/>
    <property type="project" value="TreeGrafter"/>
</dbReference>
<sequence length="123" mass="14281">EVRRVPESTPDVAPERKRTRPMNLANIFQRTSRGVSGRSFRDRVIHLLALKNFKKPELLNRLQRDGIMQKDRGSLGKILQQVANLNVKDNSFSLKEHLFKDVQKDWPGYSEGDRQVLETILSR</sequence>
<accession>A0A7K6ADR5</accession>
<dbReference type="Pfam" id="PF10390">
    <property type="entry name" value="ELL"/>
    <property type="match status" value="1"/>
</dbReference>
<evidence type="ECO:0000313" key="3">
    <source>
        <dbReference type="Proteomes" id="UP000550309"/>
    </source>
</evidence>
<dbReference type="AlphaFoldDB" id="A0A7K6ADR5"/>
<dbReference type="InterPro" id="IPR042065">
    <property type="entry name" value="E3_ELL-like"/>
</dbReference>
<keyword evidence="3" id="KW-1185">Reference proteome</keyword>
<dbReference type="GO" id="GO:0008023">
    <property type="term" value="C:transcription elongation factor complex"/>
    <property type="evidence" value="ECO:0007669"/>
    <property type="project" value="InterPro"/>
</dbReference>
<feature type="non-terminal residue" evidence="2">
    <location>
        <position position="1"/>
    </location>
</feature>